<evidence type="ECO:0000256" key="1">
    <source>
        <dbReference type="SAM" id="MobiDB-lite"/>
    </source>
</evidence>
<reference evidence="3" key="1">
    <citation type="journal article" date="2021" name="BMC Genomics">
        <title>Chromosome-level genome assembly and manually-curated proteome of model necrotroph Parastagonospora nodorum Sn15 reveals a genome-wide trove of candidate effector homologs, and redundancy of virulence-related functions within an accessory chromosome.</title>
        <authorList>
            <person name="Bertazzoni S."/>
            <person name="Jones D.A.B."/>
            <person name="Phan H.T."/>
            <person name="Tan K.-C."/>
            <person name="Hane J.K."/>
        </authorList>
    </citation>
    <scope>NUCLEOTIDE SEQUENCE [LARGE SCALE GENOMIC DNA]</scope>
    <source>
        <strain evidence="3">SN15 / ATCC MYA-4574 / FGSC 10173)</strain>
    </source>
</reference>
<dbReference type="Proteomes" id="UP000663193">
    <property type="component" value="Chromosome 7"/>
</dbReference>
<name>A0A7U2F2Z4_PHANO</name>
<feature type="compositionally biased region" description="Basic and acidic residues" evidence="1">
    <location>
        <begin position="305"/>
        <end position="317"/>
    </location>
</feature>
<dbReference type="OrthoDB" id="3695169at2759"/>
<organism evidence="2 3">
    <name type="scientific">Phaeosphaeria nodorum (strain SN15 / ATCC MYA-4574 / FGSC 10173)</name>
    <name type="common">Glume blotch fungus</name>
    <name type="synonym">Parastagonospora nodorum</name>
    <dbReference type="NCBI Taxonomy" id="321614"/>
    <lineage>
        <taxon>Eukaryota</taxon>
        <taxon>Fungi</taxon>
        <taxon>Dikarya</taxon>
        <taxon>Ascomycota</taxon>
        <taxon>Pezizomycotina</taxon>
        <taxon>Dothideomycetes</taxon>
        <taxon>Pleosporomycetidae</taxon>
        <taxon>Pleosporales</taxon>
        <taxon>Pleosporineae</taxon>
        <taxon>Phaeosphaeriaceae</taxon>
        <taxon>Parastagonospora</taxon>
    </lineage>
</organism>
<gene>
    <name evidence="2" type="ORF">JI435_087670</name>
</gene>
<proteinExistence type="predicted"/>
<accession>A0A7U2F2Z4</accession>
<sequence>MVYPEQYVLNDFNSHAESRYQAQFSIMANSGLYTVESITYTNVNKQRHQADMLLIGRYYLNPGPPVWAHGNGHHIEYYMGQPTDMCEPVLENHISRIYYFTPFRLMGSTQGSSKSKRTRHTTFNFEAEVFETVVNFVLLLTGRLDHAHNSRGIDMAGKLQFACLAFEKNHNAEEAGKLAFQENRLSFQEHSGNQHTQRSSELALRGVRLSEACESSTAEITPTKLPRTVVNSTSFRVQARYGTQPASMKGQVLRFQSDVDVELAQVRAAHQEEMKNLQAQLTAQDNKTKAAKAKTVGSKKKLKAVKQENKELKDRSSVQETKSQNMIGKYGRLKERYRRAKTMLRIKRERSDD</sequence>
<dbReference type="AlphaFoldDB" id="A0A7U2F2Z4"/>
<feature type="region of interest" description="Disordered" evidence="1">
    <location>
        <begin position="302"/>
        <end position="331"/>
    </location>
</feature>
<dbReference type="EMBL" id="CP069029">
    <property type="protein sequence ID" value="QRC97447.1"/>
    <property type="molecule type" value="Genomic_DNA"/>
</dbReference>
<keyword evidence="3" id="KW-1185">Reference proteome</keyword>
<protein>
    <submittedName>
        <fullName evidence="2">Uncharacterized protein</fullName>
    </submittedName>
</protein>
<dbReference type="KEGG" id="pno:SNOG_08767"/>
<dbReference type="VEuPathDB" id="FungiDB:JI435_087670"/>
<dbReference type="RefSeq" id="XP_001799075.1">
    <property type="nucleotide sequence ID" value="XM_001799023.1"/>
</dbReference>
<evidence type="ECO:0000313" key="2">
    <source>
        <dbReference type="EMBL" id="QRC97447.1"/>
    </source>
</evidence>
<evidence type="ECO:0000313" key="3">
    <source>
        <dbReference type="Proteomes" id="UP000663193"/>
    </source>
</evidence>